<evidence type="ECO:0000313" key="3">
    <source>
        <dbReference type="EMBL" id="KIK41774.1"/>
    </source>
</evidence>
<keyword evidence="4" id="KW-1185">Reference proteome</keyword>
<dbReference type="STRING" id="930992.A0A0D0APS4"/>
<evidence type="ECO:0000313" key="2">
    <source>
        <dbReference type="EMBL" id="KIK33948.1"/>
    </source>
</evidence>
<reference evidence="4" key="2">
    <citation type="submission" date="2015-01" db="EMBL/GenBank/DDBJ databases">
        <title>Evolutionary Origins and Diversification of the Mycorrhizal Mutualists.</title>
        <authorList>
            <consortium name="DOE Joint Genome Institute"/>
            <consortium name="Mycorrhizal Genomics Consortium"/>
            <person name="Kohler A."/>
            <person name="Kuo A."/>
            <person name="Nagy L.G."/>
            <person name="Floudas D."/>
            <person name="Copeland A."/>
            <person name="Barry K.W."/>
            <person name="Cichocki N."/>
            <person name="Veneault-Fourrey C."/>
            <person name="LaButti K."/>
            <person name="Lindquist E.A."/>
            <person name="Lipzen A."/>
            <person name="Lundell T."/>
            <person name="Morin E."/>
            <person name="Murat C."/>
            <person name="Riley R."/>
            <person name="Ohm R."/>
            <person name="Sun H."/>
            <person name="Tunlid A."/>
            <person name="Henrissat B."/>
            <person name="Grigoriev I.V."/>
            <person name="Hibbett D.S."/>
            <person name="Martin F."/>
        </authorList>
    </citation>
    <scope>NUCLEOTIDE SEQUENCE [LARGE SCALE GENOMIC DNA]</scope>
    <source>
        <strain evidence="3 4">UH-Slu-Lm8-n1</strain>
    </source>
</reference>
<organism evidence="2 4">
    <name type="scientific">Suillus luteus UH-Slu-Lm8-n1</name>
    <dbReference type="NCBI Taxonomy" id="930992"/>
    <lineage>
        <taxon>Eukaryota</taxon>
        <taxon>Fungi</taxon>
        <taxon>Dikarya</taxon>
        <taxon>Basidiomycota</taxon>
        <taxon>Agaricomycotina</taxon>
        <taxon>Agaricomycetes</taxon>
        <taxon>Agaricomycetidae</taxon>
        <taxon>Boletales</taxon>
        <taxon>Suillineae</taxon>
        <taxon>Suillaceae</taxon>
        <taxon>Suillus</taxon>
    </lineage>
</organism>
<evidence type="ECO:0000313" key="4">
    <source>
        <dbReference type="Proteomes" id="UP000054485"/>
    </source>
</evidence>
<evidence type="ECO:0000256" key="1">
    <source>
        <dbReference type="SAM" id="MobiDB-lite"/>
    </source>
</evidence>
<dbReference type="Proteomes" id="UP000054485">
    <property type="component" value="Unassembled WGS sequence"/>
</dbReference>
<gene>
    <name evidence="3" type="ORF">CY34DRAFT_12807</name>
    <name evidence="2" type="ORF">CY34DRAFT_18050</name>
</gene>
<accession>A0A0D0APS4</accession>
<protein>
    <submittedName>
        <fullName evidence="2">Uncharacterized protein</fullName>
    </submittedName>
</protein>
<proteinExistence type="predicted"/>
<name>A0A0D0APS4_9AGAM</name>
<feature type="region of interest" description="Disordered" evidence="1">
    <location>
        <begin position="1"/>
        <end position="22"/>
    </location>
</feature>
<sequence>MSKLATFDKPGPAEKKPNNSEGLTAVQHDNKEYTITKAALTIAELGLLAHHITLQAALDCLLHDAAKGETLYLSRSTTHLNEVVSQAFAGGSRAPPGANEGVAIARASLQGHVLAMKEAAVHASKAQEHDNKAVSDAQPAAQGLHLIAQAVWQPGVVVNHGHTYTNVLVNHC</sequence>
<dbReference type="AlphaFoldDB" id="A0A0D0APS4"/>
<dbReference type="OrthoDB" id="2709931at2759"/>
<dbReference type="EMBL" id="KN835838">
    <property type="protein sequence ID" value="KIK33948.1"/>
    <property type="molecule type" value="Genomic_DNA"/>
</dbReference>
<reference evidence="2 4" key="1">
    <citation type="submission" date="2014-04" db="EMBL/GenBank/DDBJ databases">
        <authorList>
            <consortium name="DOE Joint Genome Institute"/>
            <person name="Kuo A."/>
            <person name="Ruytinx J."/>
            <person name="Rineau F."/>
            <person name="Colpaert J."/>
            <person name="Kohler A."/>
            <person name="Nagy L.G."/>
            <person name="Floudas D."/>
            <person name="Copeland A."/>
            <person name="Barry K.W."/>
            <person name="Cichocki N."/>
            <person name="Veneault-Fourrey C."/>
            <person name="LaButti K."/>
            <person name="Lindquist E.A."/>
            <person name="Lipzen A."/>
            <person name="Lundell T."/>
            <person name="Morin E."/>
            <person name="Murat C."/>
            <person name="Sun H."/>
            <person name="Tunlid A."/>
            <person name="Henrissat B."/>
            <person name="Grigoriev I.V."/>
            <person name="Hibbett D.S."/>
            <person name="Martin F."/>
            <person name="Nordberg H.P."/>
            <person name="Cantor M.N."/>
            <person name="Hua S.X."/>
        </authorList>
    </citation>
    <scope>NUCLEOTIDE SEQUENCE [LARGE SCALE GENOMIC DNA]</scope>
    <source>
        <strain evidence="2 4">UH-Slu-Lm8-n1</strain>
    </source>
</reference>
<reference evidence="2" key="3">
    <citation type="submission" date="2015-02" db="EMBL/GenBank/DDBJ databases">
        <title>Evolutionary Origins and Diversification of the Mycorrhizal Mutualists.</title>
        <authorList>
            <consortium name="DOE Joint Genome Institute"/>
            <consortium name="Mycorrhizal Genomics Consortium"/>
            <person name="Kohler A."/>
            <person name="Kuo A."/>
            <person name="Nagy L.G."/>
            <person name="Floudas D."/>
            <person name="Copeland A."/>
            <person name="Barry K.W."/>
            <person name="Cichocki N."/>
            <person name="Veneault-Fourrey C."/>
            <person name="LaButti K."/>
            <person name="Lindquist E.A."/>
            <person name="Lipzen A."/>
            <person name="Lundell T."/>
            <person name="Morin E."/>
            <person name="Murat C."/>
            <person name="Riley R."/>
            <person name="Ohm R."/>
            <person name="Sun H."/>
            <person name="Tunlid A."/>
            <person name="Henrissat B."/>
            <person name="Grigoriev I.V."/>
            <person name="Hibbett D.S."/>
            <person name="Martin F."/>
        </authorList>
    </citation>
    <scope>NUCLEOTIDE SEQUENCE</scope>
    <source>
        <strain evidence="2">UH-Slu-Lm8-n1</strain>
    </source>
</reference>
<dbReference type="EMBL" id="KN835258">
    <property type="protein sequence ID" value="KIK41774.1"/>
    <property type="molecule type" value="Genomic_DNA"/>
</dbReference>
<dbReference type="HOGENOM" id="CLU_1556288_0_0_1"/>